<dbReference type="OrthoDB" id="5947780at2"/>
<name>A0A2C6CP62_9GAMM</name>
<dbReference type="RefSeq" id="WP_029094762.1">
    <property type="nucleotide sequence ID" value="NZ_CAADJA010000002.1"/>
</dbReference>
<reference evidence="2 4" key="3">
    <citation type="submission" date="2019-03" db="EMBL/GenBank/DDBJ databases">
        <authorList>
            <consortium name="Pathogen Informatics"/>
        </authorList>
    </citation>
    <scope>NUCLEOTIDE SEQUENCE [LARGE SCALE GENOMIC DNA]</scope>
    <source>
        <strain evidence="2 4">NCTC12282</strain>
    </source>
</reference>
<dbReference type="Proteomes" id="UP000224974">
    <property type="component" value="Unassembled WGS sequence"/>
</dbReference>
<accession>A0A2C6CP62</accession>
<evidence type="ECO:0000313" key="3">
    <source>
        <dbReference type="Proteomes" id="UP000224974"/>
    </source>
</evidence>
<organism evidence="1 3">
    <name type="scientific">Budvicia aquatica</name>
    <dbReference type="NCBI Taxonomy" id="82979"/>
    <lineage>
        <taxon>Bacteria</taxon>
        <taxon>Pseudomonadati</taxon>
        <taxon>Pseudomonadota</taxon>
        <taxon>Gammaproteobacteria</taxon>
        <taxon>Enterobacterales</taxon>
        <taxon>Budviciaceae</taxon>
        <taxon>Budvicia</taxon>
    </lineage>
</organism>
<dbReference type="Proteomes" id="UP000373449">
    <property type="component" value="Unassembled WGS sequence"/>
</dbReference>
<dbReference type="AlphaFoldDB" id="A0A2C6CP62"/>
<gene>
    <name evidence="1" type="ORF">CRN84_03500</name>
    <name evidence="2" type="ORF">NCTC12282_01295</name>
</gene>
<evidence type="ECO:0000313" key="1">
    <source>
        <dbReference type="EMBL" id="PHI28459.1"/>
    </source>
</evidence>
<dbReference type="EMBL" id="PDDX01000001">
    <property type="protein sequence ID" value="PHI28459.1"/>
    <property type="molecule type" value="Genomic_DNA"/>
</dbReference>
<sequence>MGDYCTFLVDTFISQSNAIRTAPDILSKLINDRIINAESCMTICSDSIFPFHPEFRQPCQDDVASSPFNQSLYSGMTISVRGYGWGVDSQGNYYLTASEKSTNGLFMNYDGGFNIQCPHCHNKSSFGWAVEEDNARSEDEIAARQDAISSALGIWHDQGISHLKCHDCQTQSPIQSWQTGSFAAGYLAVTLWGQQFSLRDLENDFSWLLALLNPNQDRDRIAVVGCMI</sequence>
<protein>
    <submittedName>
        <fullName evidence="1">Uncharacterized protein</fullName>
    </submittedName>
</protein>
<dbReference type="EMBL" id="CAADJA010000002">
    <property type="protein sequence ID" value="VFS46386.1"/>
    <property type="molecule type" value="Genomic_DNA"/>
</dbReference>
<proteinExistence type="predicted"/>
<evidence type="ECO:0000313" key="2">
    <source>
        <dbReference type="EMBL" id="VFS46386.1"/>
    </source>
</evidence>
<keyword evidence="3" id="KW-1185">Reference proteome</keyword>
<reference evidence="1" key="2">
    <citation type="submission" date="2017-09" db="EMBL/GenBank/DDBJ databases">
        <title>FDA dAtabase for Regulatory Grade micrObial Sequences (FDA-ARGOS): Supporting development and validation of Infectious Disease Dx tests.</title>
        <authorList>
            <person name="Minogue T."/>
            <person name="Wolcott M."/>
            <person name="Wasieloski L."/>
            <person name="Aguilar W."/>
            <person name="Moore D."/>
            <person name="Tallon L.J."/>
            <person name="Sadzewicz L."/>
            <person name="Ott S."/>
            <person name="Zhao X."/>
            <person name="Nagaraj S."/>
            <person name="Vavikolanu K."/>
            <person name="Aluvathingal J."/>
            <person name="Nadendla S."/>
            <person name="Sichtig H."/>
        </authorList>
    </citation>
    <scope>NUCLEOTIDE SEQUENCE</scope>
    <source>
        <strain evidence="1">FDAARGOS_387</strain>
    </source>
</reference>
<evidence type="ECO:0000313" key="4">
    <source>
        <dbReference type="Proteomes" id="UP000373449"/>
    </source>
</evidence>
<reference evidence="3" key="1">
    <citation type="submission" date="2017-09" db="EMBL/GenBank/DDBJ databases">
        <title>FDA dAtabase for Regulatory Grade micrObial Sequences (FDA-ARGOS): Supporting development and validation of Infectious Disease Dx tests.</title>
        <authorList>
            <person name="Minogue T."/>
            <person name="Wolcott M."/>
            <person name="Wasieloski L."/>
            <person name="Aguilar W."/>
            <person name="Moore D."/>
            <person name="Tallon L."/>
            <person name="Sadzewicz L."/>
            <person name="Ott S."/>
            <person name="Zhao X."/>
            <person name="Nagaraj S."/>
            <person name="Vavikolanu K."/>
            <person name="Aluvathingal J."/>
            <person name="Nadendla S."/>
            <person name="Sichtig H."/>
        </authorList>
    </citation>
    <scope>NUCLEOTIDE SEQUENCE [LARGE SCALE GENOMIC DNA]</scope>
    <source>
        <strain evidence="3">FDAARGOS_387</strain>
    </source>
</reference>